<dbReference type="Pfam" id="PF03551">
    <property type="entry name" value="PadR"/>
    <property type="match status" value="1"/>
</dbReference>
<dbReference type="Gene3D" id="1.10.10.10">
    <property type="entry name" value="Winged helix-like DNA-binding domain superfamily/Winged helix DNA-binding domain"/>
    <property type="match status" value="1"/>
</dbReference>
<dbReference type="PANTHER" id="PTHR43252">
    <property type="entry name" value="TRANSCRIPTIONAL REGULATOR YQJI"/>
    <property type="match status" value="1"/>
</dbReference>
<sequence>MVPIGNAILGVLSWKPCTGYELKKLFETSSFMYWSGNNNQIYKTLLLLKKEGLVENEVIHQESSPLKKRYFITGAGTDALRKWLKSSPQAPEYRKSFLVQVAWSDSLSDQELDLMLSAYEEELTLHSVMEQEKMKRGLNNPRRNSREEYIWEAIAQNILDSYKKDLDWVREVRQQLREIPPAVEESLIHYVFGEADAKPYLEVFSASPPMGTTEDIIRLLGLCSERKTHLLLLHESALAETFFHLSSKVAGNMLQKLANYTMKTALIVSSSDRYQGKFWEMALEANRSGQFRIFEQKEDAITWLTSPR</sequence>
<keyword evidence="4" id="KW-1185">Reference proteome</keyword>
<feature type="domain" description="DUF4180" evidence="2">
    <location>
        <begin position="197"/>
        <end position="304"/>
    </location>
</feature>
<gene>
    <name evidence="3" type="ordered locus">SpiGrapes_2290</name>
</gene>
<dbReference type="KEGG" id="sgp:SpiGrapes_2290"/>
<evidence type="ECO:0000313" key="3">
    <source>
        <dbReference type="EMBL" id="AEV30066.1"/>
    </source>
</evidence>
<dbReference type="PANTHER" id="PTHR43252:SF2">
    <property type="entry name" value="TRANSCRIPTION REGULATOR, PADR-LIKE FAMILY"/>
    <property type="match status" value="1"/>
</dbReference>
<evidence type="ECO:0000313" key="4">
    <source>
        <dbReference type="Proteomes" id="UP000005632"/>
    </source>
</evidence>
<dbReference type="RefSeq" id="WP_014270907.1">
    <property type="nucleotide sequence ID" value="NC_016633.1"/>
</dbReference>
<organism evidence="3 4">
    <name type="scientific">Sphaerochaeta pleomorpha (strain ATCC BAA-1885 / DSM 22778 / Grapes)</name>
    <dbReference type="NCBI Taxonomy" id="158190"/>
    <lineage>
        <taxon>Bacteria</taxon>
        <taxon>Pseudomonadati</taxon>
        <taxon>Spirochaetota</taxon>
        <taxon>Spirochaetia</taxon>
        <taxon>Spirochaetales</taxon>
        <taxon>Sphaerochaetaceae</taxon>
        <taxon>Sphaerochaeta</taxon>
    </lineage>
</organism>
<dbReference type="eggNOG" id="COG1695">
    <property type="taxonomic scope" value="Bacteria"/>
</dbReference>
<dbReference type="InterPro" id="IPR005149">
    <property type="entry name" value="Tscrpt_reg_PadR_N"/>
</dbReference>
<dbReference type="InterPro" id="IPR025438">
    <property type="entry name" value="DUF4180"/>
</dbReference>
<dbReference type="EMBL" id="CP003155">
    <property type="protein sequence ID" value="AEV30066.1"/>
    <property type="molecule type" value="Genomic_DNA"/>
</dbReference>
<evidence type="ECO:0000259" key="1">
    <source>
        <dbReference type="Pfam" id="PF03551"/>
    </source>
</evidence>
<dbReference type="HOGENOM" id="CLU_911290_0_0_12"/>
<proteinExistence type="predicted"/>
<dbReference type="STRING" id="158190.SpiGrapes_2290"/>
<feature type="domain" description="Transcription regulator PadR N-terminal" evidence="1">
    <location>
        <begin position="8"/>
        <end position="81"/>
    </location>
</feature>
<reference evidence="3 4" key="1">
    <citation type="submission" date="2011-11" db="EMBL/GenBank/DDBJ databases">
        <title>Complete sequence of Spirochaeta sp. grapes.</title>
        <authorList>
            <consortium name="US DOE Joint Genome Institute"/>
            <person name="Lucas S."/>
            <person name="Han J."/>
            <person name="Lapidus A."/>
            <person name="Cheng J.-F."/>
            <person name="Goodwin L."/>
            <person name="Pitluck S."/>
            <person name="Peters L."/>
            <person name="Ovchinnikova G."/>
            <person name="Munk A.C."/>
            <person name="Detter J.C."/>
            <person name="Han C."/>
            <person name="Tapia R."/>
            <person name="Land M."/>
            <person name="Hauser L."/>
            <person name="Kyrpides N."/>
            <person name="Ivanova N."/>
            <person name="Pagani I."/>
            <person name="Ritalahtilisa K."/>
            <person name="Loeffler F."/>
            <person name="Woyke T."/>
        </authorList>
    </citation>
    <scope>NUCLEOTIDE SEQUENCE [LARGE SCALE GENOMIC DNA]</scope>
    <source>
        <strain evidence="4">ATCC BAA-1885 / DSM 22778 / Grapes</strain>
    </source>
</reference>
<dbReference type="OrthoDB" id="371363at2"/>
<dbReference type="SUPFAM" id="SSF46785">
    <property type="entry name" value="Winged helix' DNA-binding domain"/>
    <property type="match status" value="1"/>
</dbReference>
<dbReference type="Pfam" id="PF13788">
    <property type="entry name" value="DUF4180"/>
    <property type="match status" value="1"/>
</dbReference>
<evidence type="ECO:0000259" key="2">
    <source>
        <dbReference type="Pfam" id="PF13788"/>
    </source>
</evidence>
<protein>
    <submittedName>
        <fullName evidence="3">Putative transcriptional regulator</fullName>
    </submittedName>
</protein>
<dbReference type="Proteomes" id="UP000005632">
    <property type="component" value="Chromosome"/>
</dbReference>
<name>G8QSD6_SPHPG</name>
<accession>G8QSD6</accession>
<dbReference type="InterPro" id="IPR036390">
    <property type="entry name" value="WH_DNA-bd_sf"/>
</dbReference>
<dbReference type="AlphaFoldDB" id="G8QSD6"/>
<dbReference type="InterPro" id="IPR036388">
    <property type="entry name" value="WH-like_DNA-bd_sf"/>
</dbReference>